<organism evidence="1">
    <name type="scientific">Nothobranchius kuhntae</name>
    <name type="common">Beira killifish</name>
    <dbReference type="NCBI Taxonomy" id="321403"/>
    <lineage>
        <taxon>Eukaryota</taxon>
        <taxon>Metazoa</taxon>
        <taxon>Chordata</taxon>
        <taxon>Craniata</taxon>
        <taxon>Vertebrata</taxon>
        <taxon>Euteleostomi</taxon>
        <taxon>Actinopterygii</taxon>
        <taxon>Neopterygii</taxon>
        <taxon>Teleostei</taxon>
        <taxon>Neoteleostei</taxon>
        <taxon>Acanthomorphata</taxon>
        <taxon>Ovalentaria</taxon>
        <taxon>Atherinomorphae</taxon>
        <taxon>Cyprinodontiformes</taxon>
        <taxon>Nothobranchiidae</taxon>
        <taxon>Nothobranchius</taxon>
    </lineage>
</organism>
<proteinExistence type="predicted"/>
<feature type="non-terminal residue" evidence="1">
    <location>
        <position position="1"/>
    </location>
</feature>
<sequence>IFHSGLREKRELSYAVAILLDVFGENNSSVKTFIIMFVPEVCTVSIATAAARNLLEVFVDGKPVMVEPGTTVL</sequence>
<reference evidence="1" key="2">
    <citation type="submission" date="2016-06" db="EMBL/GenBank/DDBJ databases">
        <title>The genome of a short-lived fish provides insights into sex chromosome evolution and the genetic control of aging.</title>
        <authorList>
            <person name="Reichwald K."/>
            <person name="Felder M."/>
            <person name="Petzold A."/>
            <person name="Koch P."/>
            <person name="Groth M."/>
            <person name="Platzer M."/>
        </authorList>
    </citation>
    <scope>NUCLEOTIDE SEQUENCE</scope>
    <source>
        <tissue evidence="1">Brain</tissue>
    </source>
</reference>
<evidence type="ECO:0000313" key="1">
    <source>
        <dbReference type="EMBL" id="SBR02262.1"/>
    </source>
</evidence>
<name>A0A1A8IY43_NOTKU</name>
<dbReference type="EMBL" id="HAED01015817">
    <property type="protein sequence ID" value="SBR02262.1"/>
    <property type="molecule type" value="Transcribed_RNA"/>
</dbReference>
<accession>A0A1A8IY43</accession>
<gene>
    <name evidence="1" type="primary">NDUFS1</name>
</gene>
<keyword evidence="1" id="KW-0830">Ubiquinone</keyword>
<protein>
    <submittedName>
        <fullName evidence="1">NADH dehydrogenase (Ubiquinone) Fe-S protein 1, 75kDa (NADH-coenzyme Q reductase)</fullName>
    </submittedName>
</protein>
<dbReference type="AlphaFoldDB" id="A0A1A8IY43"/>
<reference evidence="1" key="1">
    <citation type="submission" date="2016-05" db="EMBL/GenBank/DDBJ databases">
        <authorList>
            <person name="Lavstsen T."/>
            <person name="Jespersen J.S."/>
        </authorList>
    </citation>
    <scope>NUCLEOTIDE SEQUENCE</scope>
    <source>
        <tissue evidence="1">Brain</tissue>
    </source>
</reference>